<protein>
    <recommendedName>
        <fullName evidence="3">Ubiquitin-like protease family profile domain-containing protein</fullName>
    </recommendedName>
</protein>
<accession>A0A0E0M698</accession>
<sequence>MLNPARYDKQTYMDFLVLVKLAHRYYIRHNMTRNNPDKIKLTMKTNWPCYKQHVNTNLCGYYMCHMQEWNQLIRASPFNHITLGLTLLHEARIKV</sequence>
<reference evidence="1" key="2">
    <citation type="submission" date="2018-05" db="EMBL/GenBank/DDBJ databases">
        <title>OpunRS2 (Oryza punctata Reference Sequence Version 2).</title>
        <authorList>
            <person name="Zhang J."/>
            <person name="Kudrna D."/>
            <person name="Lee S."/>
            <person name="Talag J."/>
            <person name="Welchert J."/>
            <person name="Wing R.A."/>
        </authorList>
    </citation>
    <scope>NUCLEOTIDE SEQUENCE [LARGE SCALE GENOMIC DNA]</scope>
</reference>
<evidence type="ECO:0000313" key="2">
    <source>
        <dbReference type="Proteomes" id="UP000026962"/>
    </source>
</evidence>
<proteinExistence type="predicted"/>
<name>A0A0E0M698_ORYPU</name>
<dbReference type="AlphaFoldDB" id="A0A0E0M698"/>
<dbReference type="EnsemblPlants" id="OPUNC10G04410.1">
    <property type="protein sequence ID" value="OPUNC10G04410.1"/>
    <property type="gene ID" value="OPUNC10G04410"/>
</dbReference>
<evidence type="ECO:0008006" key="3">
    <source>
        <dbReference type="Google" id="ProtNLM"/>
    </source>
</evidence>
<reference evidence="1" key="1">
    <citation type="submission" date="2015-04" db="UniProtKB">
        <authorList>
            <consortium name="EnsemblPlants"/>
        </authorList>
    </citation>
    <scope>IDENTIFICATION</scope>
</reference>
<organism evidence="1">
    <name type="scientific">Oryza punctata</name>
    <name type="common">Red rice</name>
    <dbReference type="NCBI Taxonomy" id="4537"/>
    <lineage>
        <taxon>Eukaryota</taxon>
        <taxon>Viridiplantae</taxon>
        <taxon>Streptophyta</taxon>
        <taxon>Embryophyta</taxon>
        <taxon>Tracheophyta</taxon>
        <taxon>Spermatophyta</taxon>
        <taxon>Magnoliopsida</taxon>
        <taxon>Liliopsida</taxon>
        <taxon>Poales</taxon>
        <taxon>Poaceae</taxon>
        <taxon>BOP clade</taxon>
        <taxon>Oryzoideae</taxon>
        <taxon>Oryzeae</taxon>
        <taxon>Oryzinae</taxon>
        <taxon>Oryza</taxon>
    </lineage>
</organism>
<evidence type="ECO:0000313" key="1">
    <source>
        <dbReference type="EnsemblPlants" id="OPUNC10G04410.1"/>
    </source>
</evidence>
<dbReference type="Gramene" id="OPUNC10G04410.1">
    <property type="protein sequence ID" value="OPUNC10G04410.1"/>
    <property type="gene ID" value="OPUNC10G04410"/>
</dbReference>
<dbReference type="HOGENOM" id="CLU_2376475_0_0_1"/>
<keyword evidence="2" id="KW-1185">Reference proteome</keyword>
<dbReference type="Proteomes" id="UP000026962">
    <property type="component" value="Chromosome 10"/>
</dbReference>